<evidence type="ECO:0000313" key="1">
    <source>
        <dbReference type="EMBL" id="TYK55345.1"/>
    </source>
</evidence>
<dbReference type="EMBL" id="VSRO01000013">
    <property type="protein sequence ID" value="TYK55345.1"/>
    <property type="molecule type" value="Genomic_DNA"/>
</dbReference>
<sequence length="830" mass="91508">MFLDDFSSLSPDCYLPGDPSYSEITGALDFPSNNTADPLSETSSILARPLSQEALYTTIIHGPFTGSLRNTLEEQLQCIDAYALRVTALIDSIERGNEGERNIRFQQTRQFLEPAGYFSAGLLAAGYDPHEKISVTFNTYVGKWTPEVKTNTDTRTYFAWEIAAGALKHDRTSEGGLVNFRTTHIEPQDRSRISDLEALGARLQGHWEAEVAKPMSDESGPLAERSGKADVYVLRGTLQSLLNDKTGFEKLSVETQEAIHRTLYWNGQVIIPNLYGYPLAGYAFIPDLPFDGNVEHRPNKGLMIDLKSGKASEISGDRGFSEWAKENRHSIVSRFNASDRQGGKDAHWPKAGEVLDHYIAGNLATYPGRQNIVKDKAVPVWETFNYTKSRGSDYFLKHGSLSSGIAAAYQGLNANNAVWNDQTQVFGASQQRWKAIKEVWGSTFGYAPVVGNLGQIVFGVHDSIYGMTANDRVAGNAAAAISALQLAHELSPVGPEAQEPPLIPFNASANDRYQWHPAAQPNEVELTRISNAPATMPSTPAPTFAGMREVEFRGKKYFVADKPDVADGEHYKLRVPDAQDPSKLAYSGIAAKPDEAGVWTRMGVPGGGLKEYFSRKYRQARETLDAVAQQHADMALPVKEHEVEQFTKTLVTLMGESNAGEFEWIETYTHADSDFVNGPLRAGKTTPELEAFLGEFNQLNPYEGKAYRSAFVTDEGAKRLKDGVGKVFQDPGVQSASATVRNSAEWEGWAKGAAKQRTHATQQVVYVFDESVPKMNMSTDFLKDHVAIGAGKVLQVLAFKEQGQKLFVYLASPSKIPKHVYNLFDGKIIY</sequence>
<dbReference type="AlphaFoldDB" id="A0A5D3G744"/>
<reference evidence="1 2" key="1">
    <citation type="submission" date="2019-08" db="EMBL/GenBank/DDBJ databases">
        <title>Subclass B2 metallo-beta lactamase from Pseudomonas synxantha.</title>
        <authorList>
            <person name="Poirel L."/>
            <person name="Palmieri M."/>
            <person name="Masseron A."/>
            <person name="Perreten V."/>
            <person name="Nordman P."/>
        </authorList>
    </citation>
    <scope>NUCLEOTIDE SEQUENCE [LARGE SCALE GENOMIC DNA]</scope>
    <source>
        <strain evidence="1 2">MCP106</strain>
    </source>
</reference>
<name>A0A5D3G744_9PSED</name>
<protein>
    <submittedName>
        <fullName evidence="1">Uncharacterized protein</fullName>
    </submittedName>
</protein>
<gene>
    <name evidence="1" type="ORF">FXO26_23325</name>
</gene>
<proteinExistence type="predicted"/>
<accession>A0A5D3G744</accession>
<dbReference type="Proteomes" id="UP000324029">
    <property type="component" value="Unassembled WGS sequence"/>
</dbReference>
<comment type="caution">
    <text evidence="1">The sequence shown here is derived from an EMBL/GenBank/DDBJ whole genome shotgun (WGS) entry which is preliminary data.</text>
</comment>
<dbReference type="RefSeq" id="WP_148854113.1">
    <property type="nucleotide sequence ID" value="NZ_VSRO01000013.1"/>
</dbReference>
<organism evidence="1 2">
    <name type="scientific">Pseudomonas synxantha</name>
    <dbReference type="NCBI Taxonomy" id="47883"/>
    <lineage>
        <taxon>Bacteria</taxon>
        <taxon>Pseudomonadati</taxon>
        <taxon>Pseudomonadota</taxon>
        <taxon>Gammaproteobacteria</taxon>
        <taxon>Pseudomonadales</taxon>
        <taxon>Pseudomonadaceae</taxon>
        <taxon>Pseudomonas</taxon>
    </lineage>
</organism>
<reference evidence="1 2" key="2">
    <citation type="submission" date="2019-08" db="EMBL/GenBank/DDBJ databases">
        <authorList>
            <person name="Brilhante M."/>
            <person name="Perreten V."/>
        </authorList>
    </citation>
    <scope>NUCLEOTIDE SEQUENCE [LARGE SCALE GENOMIC DNA]</scope>
    <source>
        <strain evidence="1 2">MCP106</strain>
    </source>
</reference>
<evidence type="ECO:0000313" key="2">
    <source>
        <dbReference type="Proteomes" id="UP000324029"/>
    </source>
</evidence>